<dbReference type="AlphaFoldDB" id="A0A849AEU0"/>
<dbReference type="Proteomes" id="UP000557772">
    <property type="component" value="Unassembled WGS sequence"/>
</dbReference>
<keyword evidence="1" id="KW-0808">Transferase</keyword>
<accession>A0A849AEU0</accession>
<evidence type="ECO:0000313" key="2">
    <source>
        <dbReference type="Proteomes" id="UP000557772"/>
    </source>
</evidence>
<gene>
    <name evidence="1" type="ORF">HJ588_08805</name>
</gene>
<evidence type="ECO:0000313" key="1">
    <source>
        <dbReference type="EMBL" id="NNG39374.1"/>
    </source>
</evidence>
<dbReference type="RefSeq" id="WP_171154070.1">
    <property type="nucleotide sequence ID" value="NZ_JABENB010000001.1"/>
</dbReference>
<reference evidence="1 2" key="1">
    <citation type="submission" date="2020-05" db="EMBL/GenBank/DDBJ databases">
        <title>Flexivirga sp. ID2601S isolated from air conditioner.</title>
        <authorList>
            <person name="Kim D.H."/>
        </authorList>
    </citation>
    <scope>NUCLEOTIDE SEQUENCE [LARGE SCALE GENOMIC DNA]</scope>
    <source>
        <strain evidence="1 2">ID2601S</strain>
    </source>
</reference>
<keyword evidence="2" id="KW-1185">Reference proteome</keyword>
<organism evidence="1 2">
    <name type="scientific">Flexivirga aerilata</name>
    <dbReference type="NCBI Taxonomy" id="1656889"/>
    <lineage>
        <taxon>Bacteria</taxon>
        <taxon>Bacillati</taxon>
        <taxon>Actinomycetota</taxon>
        <taxon>Actinomycetes</taxon>
        <taxon>Micrococcales</taxon>
        <taxon>Dermacoccaceae</taxon>
        <taxon>Flexivirga</taxon>
    </lineage>
</organism>
<comment type="caution">
    <text evidence="1">The sequence shown here is derived from an EMBL/GenBank/DDBJ whole genome shotgun (WGS) entry which is preliminary data.</text>
</comment>
<sequence length="215" mass="23286">MPGITISSAYGAGGSVVAPKVAERLGVTMLDRAISARVADDLQVSLDEAQHGERKQSFADRFFCALAPLADTVAGDAEIARSDQAGASEFRAEANRIMSDALDKGAVILGRGGAAAFQDRDDVLHIRFYGTPEQRLDAAMRFSGVSEDEARRHMEQTDAARAKYVHHLYGRDIDDPALYHLQFNTPLLEQGQCIEMIVTAYQAFLAKKGERVAAG</sequence>
<dbReference type="InterPro" id="IPR027417">
    <property type="entry name" value="P-loop_NTPase"/>
</dbReference>
<dbReference type="EMBL" id="JABENB010000001">
    <property type="protein sequence ID" value="NNG39374.1"/>
    <property type="molecule type" value="Genomic_DNA"/>
</dbReference>
<protein>
    <submittedName>
        <fullName evidence="1">Cytidylate kinase-like family protein</fullName>
    </submittedName>
</protein>
<proteinExistence type="predicted"/>
<name>A0A849AEU0_9MICO</name>
<dbReference type="Pfam" id="PF13189">
    <property type="entry name" value="Cytidylate_kin2"/>
    <property type="match status" value="1"/>
</dbReference>
<dbReference type="Gene3D" id="3.40.50.300">
    <property type="entry name" value="P-loop containing nucleotide triphosphate hydrolases"/>
    <property type="match status" value="1"/>
</dbReference>
<dbReference type="GO" id="GO:0016301">
    <property type="term" value="F:kinase activity"/>
    <property type="evidence" value="ECO:0007669"/>
    <property type="project" value="UniProtKB-KW"/>
</dbReference>
<keyword evidence="1" id="KW-0418">Kinase</keyword>